<protein>
    <submittedName>
        <fullName evidence="2">Ribosome biogenesis protein BRX1 homolog</fullName>
    </submittedName>
</protein>
<evidence type="ECO:0000313" key="1">
    <source>
        <dbReference type="Proteomes" id="UP000887580"/>
    </source>
</evidence>
<accession>A0AC35GK01</accession>
<dbReference type="WBParaSite" id="PS1159_v2.g6162.t1">
    <property type="protein sequence ID" value="PS1159_v2.g6162.t1"/>
    <property type="gene ID" value="PS1159_v2.g6162"/>
</dbReference>
<dbReference type="Proteomes" id="UP000887580">
    <property type="component" value="Unplaced"/>
</dbReference>
<organism evidence="1 2">
    <name type="scientific">Panagrolaimus sp. PS1159</name>
    <dbReference type="NCBI Taxonomy" id="55785"/>
    <lineage>
        <taxon>Eukaryota</taxon>
        <taxon>Metazoa</taxon>
        <taxon>Ecdysozoa</taxon>
        <taxon>Nematoda</taxon>
        <taxon>Chromadorea</taxon>
        <taxon>Rhabditida</taxon>
        <taxon>Tylenchina</taxon>
        <taxon>Panagrolaimomorpha</taxon>
        <taxon>Panagrolaimoidea</taxon>
        <taxon>Panagrolaimidae</taxon>
        <taxon>Panagrolaimus</taxon>
    </lineage>
</organism>
<name>A0AC35GK01_9BILA</name>
<sequence>MGIDEKSANPKWTDRSRTMVTLSRGVPARVRHLANDLKNFLPQIHSEPKFDKKDNLLILNEMAGLSRCERVMYFESRSGQDFYLWFSTNIAGGPSAKFRVFNVHTMSELNFTGNCLKYSRPILSFDPAFESEPHMQLLKEMLTQMFYVPENHPKSKPYFDHIINFGLTPDRRIWIRFYAIPAGNIDIEVEEIGPRFVLELIRVLNGSFEGDVLYNNQQYIS</sequence>
<proteinExistence type="predicted"/>
<evidence type="ECO:0000313" key="2">
    <source>
        <dbReference type="WBParaSite" id="PS1159_v2.g6162.t1"/>
    </source>
</evidence>
<reference evidence="2" key="1">
    <citation type="submission" date="2022-11" db="UniProtKB">
        <authorList>
            <consortium name="WormBaseParasite"/>
        </authorList>
    </citation>
    <scope>IDENTIFICATION</scope>
</reference>